<dbReference type="SUPFAM" id="SSF46689">
    <property type="entry name" value="Homeodomain-like"/>
    <property type="match status" value="1"/>
</dbReference>
<gene>
    <name evidence="4" type="ORF">FYJ87_07345</name>
</gene>
<feature type="DNA-binding region" description="H-T-H motif" evidence="2">
    <location>
        <begin position="38"/>
        <end position="57"/>
    </location>
</feature>
<dbReference type="PANTHER" id="PTHR30055:SF226">
    <property type="entry name" value="HTH-TYPE TRANSCRIPTIONAL REGULATOR PKSA"/>
    <property type="match status" value="1"/>
</dbReference>
<dbReference type="Gene3D" id="1.10.357.10">
    <property type="entry name" value="Tetracycline Repressor, domain 2"/>
    <property type="match status" value="1"/>
</dbReference>
<name>A0A5D4FZM8_9CORY</name>
<organism evidence="4 5">
    <name type="scientific">Corynebacterium urealyticum</name>
    <dbReference type="NCBI Taxonomy" id="43771"/>
    <lineage>
        <taxon>Bacteria</taxon>
        <taxon>Bacillati</taxon>
        <taxon>Actinomycetota</taxon>
        <taxon>Actinomycetes</taxon>
        <taxon>Mycobacteriales</taxon>
        <taxon>Corynebacteriaceae</taxon>
        <taxon>Corynebacterium</taxon>
    </lineage>
</organism>
<dbReference type="GO" id="GO:0000976">
    <property type="term" value="F:transcription cis-regulatory region binding"/>
    <property type="evidence" value="ECO:0007669"/>
    <property type="project" value="TreeGrafter"/>
</dbReference>
<reference evidence="4 5" key="1">
    <citation type="submission" date="2019-08" db="EMBL/GenBank/DDBJ databases">
        <title>Draft genome of C. urealyticum strain VH4248.</title>
        <authorList>
            <person name="Navas J."/>
        </authorList>
    </citation>
    <scope>NUCLEOTIDE SEQUENCE [LARGE SCALE GENOMIC DNA]</scope>
    <source>
        <strain evidence="4 5">VH4248</strain>
    </source>
</reference>
<sequence>MFSEQVQSDRATQKQTTRNKVLDAAYALFASAGYADTNVRAIAQKANVSVGTVMNVGSKQSLLIQTIGHRITMMHDELRGQSDNLIDVLAPFLKMFTGQEELSKAYGAALITQGSNGETLKELRTLLVDEIVLRLGNMLPKDDAQEFATILYNIYLGLLLGWAAGAYDTDELSTHANSSISRLKIAYEVN</sequence>
<dbReference type="RefSeq" id="WP_070759088.1">
    <property type="nucleotide sequence ID" value="NZ_CP136640.1"/>
</dbReference>
<dbReference type="GO" id="GO:0003700">
    <property type="term" value="F:DNA-binding transcription factor activity"/>
    <property type="evidence" value="ECO:0007669"/>
    <property type="project" value="TreeGrafter"/>
</dbReference>
<evidence type="ECO:0000313" key="4">
    <source>
        <dbReference type="EMBL" id="TYR20729.1"/>
    </source>
</evidence>
<evidence type="ECO:0000256" key="1">
    <source>
        <dbReference type="ARBA" id="ARBA00023125"/>
    </source>
</evidence>
<dbReference type="EMBL" id="VSZI01000001">
    <property type="protein sequence ID" value="TYR20729.1"/>
    <property type="molecule type" value="Genomic_DNA"/>
</dbReference>
<evidence type="ECO:0000256" key="2">
    <source>
        <dbReference type="PROSITE-ProRule" id="PRU00335"/>
    </source>
</evidence>
<dbReference type="AlphaFoldDB" id="A0A5D4FZM8"/>
<dbReference type="Proteomes" id="UP000324726">
    <property type="component" value="Unassembled WGS sequence"/>
</dbReference>
<proteinExistence type="predicted"/>
<dbReference type="InterPro" id="IPR050109">
    <property type="entry name" value="HTH-type_TetR-like_transc_reg"/>
</dbReference>
<feature type="domain" description="HTH tetR-type" evidence="3">
    <location>
        <begin position="15"/>
        <end position="75"/>
    </location>
</feature>
<dbReference type="InterPro" id="IPR009057">
    <property type="entry name" value="Homeodomain-like_sf"/>
</dbReference>
<dbReference type="InterPro" id="IPR001647">
    <property type="entry name" value="HTH_TetR"/>
</dbReference>
<dbReference type="PANTHER" id="PTHR30055">
    <property type="entry name" value="HTH-TYPE TRANSCRIPTIONAL REGULATOR RUTR"/>
    <property type="match status" value="1"/>
</dbReference>
<evidence type="ECO:0000313" key="5">
    <source>
        <dbReference type="Proteomes" id="UP000324726"/>
    </source>
</evidence>
<accession>A0A5D4FZM8</accession>
<comment type="caution">
    <text evidence="4">The sequence shown here is derived from an EMBL/GenBank/DDBJ whole genome shotgun (WGS) entry which is preliminary data.</text>
</comment>
<dbReference type="Pfam" id="PF00440">
    <property type="entry name" value="TetR_N"/>
    <property type="match status" value="1"/>
</dbReference>
<evidence type="ECO:0000259" key="3">
    <source>
        <dbReference type="PROSITE" id="PS50977"/>
    </source>
</evidence>
<keyword evidence="1 2" id="KW-0238">DNA-binding</keyword>
<protein>
    <submittedName>
        <fullName evidence="4">TetR/AcrR family transcriptional regulator</fullName>
    </submittedName>
</protein>
<dbReference type="PROSITE" id="PS50977">
    <property type="entry name" value="HTH_TETR_2"/>
    <property type="match status" value="1"/>
</dbReference>